<comment type="caution">
    <text evidence="2">The sequence shown here is derived from an EMBL/GenBank/DDBJ whole genome shotgun (WGS) entry which is preliminary data.</text>
</comment>
<keyword evidence="3" id="KW-1185">Reference proteome</keyword>
<gene>
    <name evidence="2" type="ORF">BS47DRAFT_1401681</name>
</gene>
<evidence type="ECO:0000313" key="2">
    <source>
        <dbReference type="EMBL" id="KAF9504172.1"/>
    </source>
</evidence>
<dbReference type="Proteomes" id="UP000886523">
    <property type="component" value="Unassembled WGS sequence"/>
</dbReference>
<name>A0A9P6DHY5_9AGAM</name>
<reference evidence="2" key="1">
    <citation type="journal article" date="2020" name="Nat. Commun.">
        <title>Large-scale genome sequencing of mycorrhizal fungi provides insights into the early evolution of symbiotic traits.</title>
        <authorList>
            <person name="Miyauchi S."/>
            <person name="Kiss E."/>
            <person name="Kuo A."/>
            <person name="Drula E."/>
            <person name="Kohler A."/>
            <person name="Sanchez-Garcia M."/>
            <person name="Morin E."/>
            <person name="Andreopoulos B."/>
            <person name="Barry K.W."/>
            <person name="Bonito G."/>
            <person name="Buee M."/>
            <person name="Carver A."/>
            <person name="Chen C."/>
            <person name="Cichocki N."/>
            <person name="Clum A."/>
            <person name="Culley D."/>
            <person name="Crous P.W."/>
            <person name="Fauchery L."/>
            <person name="Girlanda M."/>
            <person name="Hayes R.D."/>
            <person name="Keri Z."/>
            <person name="LaButti K."/>
            <person name="Lipzen A."/>
            <person name="Lombard V."/>
            <person name="Magnuson J."/>
            <person name="Maillard F."/>
            <person name="Murat C."/>
            <person name="Nolan M."/>
            <person name="Ohm R.A."/>
            <person name="Pangilinan J."/>
            <person name="Pereira M.F."/>
            <person name="Perotto S."/>
            <person name="Peter M."/>
            <person name="Pfister S."/>
            <person name="Riley R."/>
            <person name="Sitrit Y."/>
            <person name="Stielow J.B."/>
            <person name="Szollosi G."/>
            <person name="Zifcakova L."/>
            <person name="Stursova M."/>
            <person name="Spatafora J.W."/>
            <person name="Tedersoo L."/>
            <person name="Vaario L.M."/>
            <person name="Yamada A."/>
            <person name="Yan M."/>
            <person name="Wang P."/>
            <person name="Xu J."/>
            <person name="Bruns T."/>
            <person name="Baldrian P."/>
            <person name="Vilgalys R."/>
            <person name="Dunand C."/>
            <person name="Henrissat B."/>
            <person name="Grigoriev I.V."/>
            <person name="Hibbett D."/>
            <person name="Nagy L.G."/>
            <person name="Martin F.M."/>
        </authorList>
    </citation>
    <scope>NUCLEOTIDE SEQUENCE</scope>
    <source>
        <strain evidence="2">UP504</strain>
    </source>
</reference>
<dbReference type="AlphaFoldDB" id="A0A9P6DHY5"/>
<accession>A0A9P6DHY5</accession>
<organism evidence="2 3">
    <name type="scientific">Hydnum rufescens UP504</name>
    <dbReference type="NCBI Taxonomy" id="1448309"/>
    <lineage>
        <taxon>Eukaryota</taxon>
        <taxon>Fungi</taxon>
        <taxon>Dikarya</taxon>
        <taxon>Basidiomycota</taxon>
        <taxon>Agaricomycotina</taxon>
        <taxon>Agaricomycetes</taxon>
        <taxon>Cantharellales</taxon>
        <taxon>Hydnaceae</taxon>
        <taxon>Hydnum</taxon>
    </lineage>
</organism>
<protein>
    <submittedName>
        <fullName evidence="2">Uncharacterized protein</fullName>
    </submittedName>
</protein>
<dbReference type="EMBL" id="MU129255">
    <property type="protein sequence ID" value="KAF9504172.1"/>
    <property type="molecule type" value="Genomic_DNA"/>
</dbReference>
<proteinExistence type="predicted"/>
<evidence type="ECO:0000256" key="1">
    <source>
        <dbReference type="SAM" id="MobiDB-lite"/>
    </source>
</evidence>
<sequence>MPAKRKATDTKCSPTSSSRCLPNTSHVLRPPAEDAVVPSGALHHPREGQELGSGGGTPSMVQDPPAEDAVMHSGASRHPREDPELVGSTLPTLLLTWELSEASVELEPRSPDALSQRYALLYAARHVGEVQTRTNDRDVDTYVGTLWPPSWWDQMSNHAQQGSDDRVNITPARPIDPTAISSSNEYQSVEFGALCGDISLSRPSLCLIEKLRDGIVAYCVDDKSHLVACLSAWKVTLGGFLCALMTLQQTDFWKPWSETVYLVTGTDVFEDSLANIQTKTLVVHKERKHDFFFGYTRDLLTIQGDENNYEETGLFSKAYGSGRTNKSPLRY</sequence>
<feature type="region of interest" description="Disordered" evidence="1">
    <location>
        <begin position="1"/>
        <end position="86"/>
    </location>
</feature>
<evidence type="ECO:0000313" key="3">
    <source>
        <dbReference type="Proteomes" id="UP000886523"/>
    </source>
</evidence>
<feature type="compositionally biased region" description="Polar residues" evidence="1">
    <location>
        <begin position="10"/>
        <end position="26"/>
    </location>
</feature>